<dbReference type="AlphaFoldDB" id="A0A251UBI8"/>
<keyword evidence="3" id="KW-0547">Nucleotide-binding</keyword>
<name>A0A251UBI8_HELAN</name>
<evidence type="ECO:0000256" key="3">
    <source>
        <dbReference type="ARBA" id="ARBA00022741"/>
    </source>
</evidence>
<dbReference type="EMBL" id="CM007896">
    <property type="protein sequence ID" value="OTG20449.1"/>
    <property type="molecule type" value="Genomic_DNA"/>
</dbReference>
<sequence length="78" mass="8824">MKRIPRCIAINMIDFGCTTYDRPDQNYIVSTRHYRAPTVILGLDGVTVVAFGVLVVSLWSYAWVKLCSKYTGILNILL</sequence>
<keyword evidence="2" id="KW-0808">Transferase</keyword>
<accession>A0A251UBI8</accession>
<dbReference type="PANTHER" id="PTHR45646">
    <property type="entry name" value="SERINE/THREONINE-PROTEIN KINASE DOA-RELATED"/>
    <property type="match status" value="1"/>
</dbReference>
<evidence type="ECO:0000256" key="2">
    <source>
        <dbReference type="ARBA" id="ARBA00022679"/>
    </source>
</evidence>
<organism evidence="7 8">
    <name type="scientific">Helianthus annuus</name>
    <name type="common">Common sunflower</name>
    <dbReference type="NCBI Taxonomy" id="4232"/>
    <lineage>
        <taxon>Eukaryota</taxon>
        <taxon>Viridiplantae</taxon>
        <taxon>Streptophyta</taxon>
        <taxon>Embryophyta</taxon>
        <taxon>Tracheophyta</taxon>
        <taxon>Spermatophyta</taxon>
        <taxon>Magnoliopsida</taxon>
        <taxon>eudicotyledons</taxon>
        <taxon>Gunneridae</taxon>
        <taxon>Pentapetalae</taxon>
        <taxon>asterids</taxon>
        <taxon>campanulids</taxon>
        <taxon>Asterales</taxon>
        <taxon>Asteraceae</taxon>
        <taxon>Asteroideae</taxon>
        <taxon>Heliantheae alliance</taxon>
        <taxon>Heliantheae</taxon>
        <taxon>Helianthus</taxon>
    </lineage>
</organism>
<evidence type="ECO:0000256" key="6">
    <source>
        <dbReference type="SAM" id="Phobius"/>
    </source>
</evidence>
<evidence type="ECO:0000256" key="1">
    <source>
        <dbReference type="ARBA" id="ARBA00022527"/>
    </source>
</evidence>
<reference evidence="8" key="1">
    <citation type="journal article" date="2017" name="Nature">
        <title>The sunflower genome provides insights into oil metabolism, flowering and Asterid evolution.</title>
        <authorList>
            <person name="Badouin H."/>
            <person name="Gouzy J."/>
            <person name="Grassa C.J."/>
            <person name="Murat F."/>
            <person name="Staton S.E."/>
            <person name="Cottret L."/>
            <person name="Lelandais-Briere C."/>
            <person name="Owens G.L."/>
            <person name="Carrere S."/>
            <person name="Mayjonade B."/>
            <person name="Legrand L."/>
            <person name="Gill N."/>
            <person name="Kane N.C."/>
            <person name="Bowers J.E."/>
            <person name="Hubner S."/>
            <person name="Bellec A."/>
            <person name="Berard A."/>
            <person name="Berges H."/>
            <person name="Blanchet N."/>
            <person name="Boniface M.C."/>
            <person name="Brunel D."/>
            <person name="Catrice O."/>
            <person name="Chaidir N."/>
            <person name="Claudel C."/>
            <person name="Donnadieu C."/>
            <person name="Faraut T."/>
            <person name="Fievet G."/>
            <person name="Helmstetter N."/>
            <person name="King M."/>
            <person name="Knapp S.J."/>
            <person name="Lai Z."/>
            <person name="Le Paslier M.C."/>
            <person name="Lippi Y."/>
            <person name="Lorenzon L."/>
            <person name="Mandel J.R."/>
            <person name="Marage G."/>
            <person name="Marchand G."/>
            <person name="Marquand E."/>
            <person name="Bret-Mestries E."/>
            <person name="Morien E."/>
            <person name="Nambeesan S."/>
            <person name="Nguyen T."/>
            <person name="Pegot-Espagnet P."/>
            <person name="Pouilly N."/>
            <person name="Raftis F."/>
            <person name="Sallet E."/>
            <person name="Schiex T."/>
            <person name="Thomas J."/>
            <person name="Vandecasteele C."/>
            <person name="Vares D."/>
            <person name="Vear F."/>
            <person name="Vautrin S."/>
            <person name="Crespi M."/>
            <person name="Mangin B."/>
            <person name="Burke J.M."/>
            <person name="Salse J."/>
            <person name="Munos S."/>
            <person name="Vincourt P."/>
            <person name="Rieseberg L.H."/>
            <person name="Langlade N.B."/>
        </authorList>
    </citation>
    <scope>NUCLEOTIDE SEQUENCE [LARGE SCALE GENOMIC DNA]</scope>
    <source>
        <strain evidence="8">cv. SF193</strain>
    </source>
</reference>
<keyword evidence="4" id="KW-0418">Kinase</keyword>
<dbReference type="STRING" id="4232.A0A251UBI8"/>
<keyword evidence="8" id="KW-1185">Reference proteome</keyword>
<protein>
    <recommendedName>
        <fullName evidence="9">Protein kinase domain-containing protein</fullName>
    </recommendedName>
</protein>
<proteinExistence type="predicted"/>
<evidence type="ECO:0000256" key="4">
    <source>
        <dbReference type="ARBA" id="ARBA00022777"/>
    </source>
</evidence>
<evidence type="ECO:0008006" key="9">
    <source>
        <dbReference type="Google" id="ProtNLM"/>
    </source>
</evidence>
<gene>
    <name evidence="7" type="ORF">HannXRQ_Chr07g0193241</name>
</gene>
<keyword evidence="6" id="KW-0812">Transmembrane</keyword>
<dbReference type="Proteomes" id="UP000215914">
    <property type="component" value="Chromosome 7"/>
</dbReference>
<dbReference type="InterPro" id="IPR051175">
    <property type="entry name" value="CLK_kinases"/>
</dbReference>
<evidence type="ECO:0000256" key="5">
    <source>
        <dbReference type="ARBA" id="ARBA00022840"/>
    </source>
</evidence>
<evidence type="ECO:0000313" key="8">
    <source>
        <dbReference type="Proteomes" id="UP000215914"/>
    </source>
</evidence>
<dbReference type="InParanoid" id="A0A251UBI8"/>
<dbReference type="PANTHER" id="PTHR45646:SF7">
    <property type="entry name" value="SERINE_THREONINE-PROTEIN KINASE AFC2"/>
    <property type="match status" value="1"/>
</dbReference>
<feature type="transmembrane region" description="Helical" evidence="6">
    <location>
        <begin position="39"/>
        <end position="62"/>
    </location>
</feature>
<dbReference type="GO" id="GO:0004674">
    <property type="term" value="F:protein serine/threonine kinase activity"/>
    <property type="evidence" value="ECO:0007669"/>
    <property type="project" value="UniProtKB-KW"/>
</dbReference>
<keyword evidence="1" id="KW-0723">Serine/threonine-protein kinase</keyword>
<dbReference type="GO" id="GO:0005524">
    <property type="term" value="F:ATP binding"/>
    <property type="evidence" value="ECO:0007669"/>
    <property type="project" value="UniProtKB-KW"/>
</dbReference>
<evidence type="ECO:0000313" key="7">
    <source>
        <dbReference type="EMBL" id="OTG20449.1"/>
    </source>
</evidence>
<dbReference type="Gene3D" id="1.10.510.10">
    <property type="entry name" value="Transferase(Phosphotransferase) domain 1"/>
    <property type="match status" value="1"/>
</dbReference>
<keyword evidence="5" id="KW-0067">ATP-binding</keyword>
<keyword evidence="6" id="KW-0472">Membrane</keyword>
<dbReference type="SUPFAM" id="SSF56112">
    <property type="entry name" value="Protein kinase-like (PK-like)"/>
    <property type="match status" value="1"/>
</dbReference>
<keyword evidence="6" id="KW-1133">Transmembrane helix</keyword>
<dbReference type="InterPro" id="IPR011009">
    <property type="entry name" value="Kinase-like_dom_sf"/>
</dbReference>